<protein>
    <submittedName>
        <fullName evidence="2">Uncharacterized protein</fullName>
    </submittedName>
</protein>
<dbReference type="EMBL" id="RXLP01000002">
    <property type="protein sequence ID" value="TCD54936.1"/>
    <property type="molecule type" value="Genomic_DNA"/>
</dbReference>
<evidence type="ECO:0000313" key="3">
    <source>
        <dbReference type="Proteomes" id="UP000291289"/>
    </source>
</evidence>
<sequence length="70" mass="7846">MYAKHVIVIFILSMLSSSLALVPEIAVAQEMVDTSYQSTVSRLRKSPGYVYPYSIRDSSLTQAYLTVEAR</sequence>
<gene>
    <name evidence="2" type="ORF">EJ419_00645</name>
</gene>
<name>A0A4R0R1C0_9BIFI</name>
<dbReference type="AlphaFoldDB" id="A0A4R0R1C0"/>
<proteinExistence type="predicted"/>
<keyword evidence="3" id="KW-1185">Reference proteome</keyword>
<feature type="chain" id="PRO_5039211382" evidence="1">
    <location>
        <begin position="21"/>
        <end position="70"/>
    </location>
</feature>
<keyword evidence="1" id="KW-0732">Signal</keyword>
<dbReference type="Proteomes" id="UP000291289">
    <property type="component" value="Unassembled WGS sequence"/>
</dbReference>
<comment type="caution">
    <text evidence="2">The sequence shown here is derived from an EMBL/GenBank/DDBJ whole genome shotgun (WGS) entry which is preliminary data.</text>
</comment>
<organism evidence="2 3">
    <name type="scientific">Alloscardovia theropitheci</name>
    <dbReference type="NCBI Taxonomy" id="2496842"/>
    <lineage>
        <taxon>Bacteria</taxon>
        <taxon>Bacillati</taxon>
        <taxon>Actinomycetota</taxon>
        <taxon>Actinomycetes</taxon>
        <taxon>Bifidobacteriales</taxon>
        <taxon>Bifidobacteriaceae</taxon>
        <taxon>Alloscardovia</taxon>
    </lineage>
</organism>
<accession>A0A4R0R1C0</accession>
<feature type="signal peptide" evidence="1">
    <location>
        <begin position="1"/>
        <end position="20"/>
    </location>
</feature>
<evidence type="ECO:0000256" key="1">
    <source>
        <dbReference type="SAM" id="SignalP"/>
    </source>
</evidence>
<evidence type="ECO:0000313" key="2">
    <source>
        <dbReference type="EMBL" id="TCD54936.1"/>
    </source>
</evidence>
<dbReference type="RefSeq" id="WP_131282995.1">
    <property type="nucleotide sequence ID" value="NZ_RXLP01000002.1"/>
</dbReference>
<reference evidence="2 3" key="1">
    <citation type="submission" date="2018-12" db="EMBL/GenBank/DDBJ databases">
        <title>Alloscrdovia theropitheci sp. nov: a novel taxon from the feces of the bleeding-herat monkey (Theropithecus geleda).</title>
        <authorList>
            <person name="Modesto M."/>
        </authorList>
    </citation>
    <scope>NUCLEOTIDE SEQUENCE [LARGE SCALE GENOMIC DNA]</scope>
    <source>
        <strain evidence="2 3">GLDI4/2</strain>
    </source>
</reference>